<keyword evidence="6 10" id="KW-0443">Lipid metabolism</keyword>
<dbReference type="CDD" id="cd09137">
    <property type="entry name" value="PLDc_PGS1_euk_2"/>
    <property type="match status" value="1"/>
</dbReference>
<organism evidence="13 14">
    <name type="scientific">Zopfia rhizophila CBS 207.26</name>
    <dbReference type="NCBI Taxonomy" id="1314779"/>
    <lineage>
        <taxon>Eukaryota</taxon>
        <taxon>Fungi</taxon>
        <taxon>Dikarya</taxon>
        <taxon>Ascomycota</taxon>
        <taxon>Pezizomycotina</taxon>
        <taxon>Dothideomycetes</taxon>
        <taxon>Dothideomycetes incertae sedis</taxon>
        <taxon>Zopfiaceae</taxon>
        <taxon>Zopfia</taxon>
    </lineage>
</organism>
<comment type="catalytic activity">
    <reaction evidence="9 10">
        <text>a CDP-1,2-diacyl-sn-glycerol + sn-glycerol 3-phosphate = a 1,2-diacyl-sn-glycero-3-phospho-(1'-sn-glycero-3'-phosphate) + CMP + H(+)</text>
        <dbReference type="Rhea" id="RHEA:12593"/>
        <dbReference type="ChEBI" id="CHEBI:15378"/>
        <dbReference type="ChEBI" id="CHEBI:57597"/>
        <dbReference type="ChEBI" id="CHEBI:58332"/>
        <dbReference type="ChEBI" id="CHEBI:60110"/>
        <dbReference type="ChEBI" id="CHEBI:60377"/>
        <dbReference type="EC" id="2.7.8.5"/>
    </reaction>
</comment>
<evidence type="ECO:0000256" key="5">
    <source>
        <dbReference type="ARBA" id="ARBA00022737"/>
    </source>
</evidence>
<accession>A0A6A6DYE3</accession>
<evidence type="ECO:0000256" key="1">
    <source>
        <dbReference type="ARBA" id="ARBA00005042"/>
    </source>
</evidence>
<dbReference type="GO" id="GO:0032049">
    <property type="term" value="P:cardiolipin biosynthetic process"/>
    <property type="evidence" value="ECO:0007669"/>
    <property type="project" value="InterPro"/>
</dbReference>
<dbReference type="InterPro" id="IPR001736">
    <property type="entry name" value="PLipase_D/transphosphatidylase"/>
</dbReference>
<dbReference type="CDD" id="cd09135">
    <property type="entry name" value="PLDc_PGS1_euk_1"/>
    <property type="match status" value="1"/>
</dbReference>
<dbReference type="PANTHER" id="PTHR12586">
    <property type="entry name" value="CDP-DIACYLGLYCEROL--SERINE O-PHOSPHATIDYLTRANSFERASE"/>
    <property type="match status" value="1"/>
</dbReference>
<evidence type="ECO:0000313" key="13">
    <source>
        <dbReference type="EMBL" id="KAF2184711.1"/>
    </source>
</evidence>
<dbReference type="EMBL" id="ML994637">
    <property type="protein sequence ID" value="KAF2184711.1"/>
    <property type="molecule type" value="Genomic_DNA"/>
</dbReference>
<dbReference type="EC" id="2.7.8.5" evidence="10"/>
<keyword evidence="5" id="KW-0677">Repeat</keyword>
<dbReference type="SUPFAM" id="SSF56024">
    <property type="entry name" value="Phospholipase D/nuclease"/>
    <property type="match status" value="1"/>
</dbReference>
<dbReference type="PANTHER" id="PTHR12586:SF1">
    <property type="entry name" value="CDP-DIACYLGLYCEROL--GLYCEROL-3-PHOSPHATE 3-PHOSPHATIDYLTRANSFERASE, MITOCHONDRIAL"/>
    <property type="match status" value="1"/>
</dbReference>
<gene>
    <name evidence="13" type="ORF">K469DRAFT_688697</name>
</gene>
<evidence type="ECO:0000256" key="11">
    <source>
        <dbReference type="SAM" id="MobiDB-lite"/>
    </source>
</evidence>
<evidence type="ECO:0000256" key="4">
    <source>
        <dbReference type="ARBA" id="ARBA00022679"/>
    </source>
</evidence>
<reference evidence="13" key="1">
    <citation type="journal article" date="2020" name="Stud. Mycol.">
        <title>101 Dothideomycetes genomes: a test case for predicting lifestyles and emergence of pathogens.</title>
        <authorList>
            <person name="Haridas S."/>
            <person name="Albert R."/>
            <person name="Binder M."/>
            <person name="Bloem J."/>
            <person name="Labutti K."/>
            <person name="Salamov A."/>
            <person name="Andreopoulos B."/>
            <person name="Baker S."/>
            <person name="Barry K."/>
            <person name="Bills G."/>
            <person name="Bluhm B."/>
            <person name="Cannon C."/>
            <person name="Castanera R."/>
            <person name="Culley D."/>
            <person name="Daum C."/>
            <person name="Ezra D."/>
            <person name="Gonzalez J."/>
            <person name="Henrissat B."/>
            <person name="Kuo A."/>
            <person name="Liang C."/>
            <person name="Lipzen A."/>
            <person name="Lutzoni F."/>
            <person name="Magnuson J."/>
            <person name="Mondo S."/>
            <person name="Nolan M."/>
            <person name="Ohm R."/>
            <person name="Pangilinan J."/>
            <person name="Park H.-J."/>
            <person name="Ramirez L."/>
            <person name="Alfaro M."/>
            <person name="Sun H."/>
            <person name="Tritt A."/>
            <person name="Yoshinaga Y."/>
            <person name="Zwiers L.-H."/>
            <person name="Turgeon B."/>
            <person name="Goodwin S."/>
            <person name="Spatafora J."/>
            <person name="Crous P."/>
            <person name="Grigoriev I."/>
        </authorList>
    </citation>
    <scope>NUCLEOTIDE SEQUENCE</scope>
    <source>
        <strain evidence="13">CBS 207.26</strain>
    </source>
</reference>
<evidence type="ECO:0000256" key="10">
    <source>
        <dbReference type="RuleBase" id="RU365024"/>
    </source>
</evidence>
<sequence length="502" mass="55780">MPPTPQSQAAMLGTITTDLDRIAPRFEIQPSQIQILKTPTEFYETLKSKISKAQSRIYLSTLYIGKTEHELITTIRNTLLQNANLHVSFLTDALRGTRETPNPSCASLLSPLISEFGDRVEVRMFHTPNLTGLRKKVVPKRINEGWGLQHMKLYGIDDEIIISGANLSTDYFTNRQDRYHLFSSRELTSYFWNIHSAVCKLSFHIQPSDSQAGYTMTWPSTNAAPSPLDSPSSFKKSATKLLAGLLTPANSPQPASAKTSTAVYPVMSLVPLLNTSTELPALTTLLTRLSSPPFNPSTWTFTAGYFNMTPQFRRLLLSTRPKQGTVLTAHPHANGFFGSKGVSGMLPDAYTHLSKIFLRRVRYEGLDSSIQLKEWKRGKVNEKGGWTYHAKGLWITFPSSPSSPSPSTPSSSSSPPLEVEDPSITVVGSSNYTKRSYELDLEANVIIATSDTDLRKRLGEEVQWLGEYTTKVNESEFTKPERKVSIGVKLSMWIVRVLGGAL</sequence>
<dbReference type="GO" id="GO:0005524">
    <property type="term" value="F:ATP binding"/>
    <property type="evidence" value="ECO:0007669"/>
    <property type="project" value="UniProtKB-KW"/>
</dbReference>
<evidence type="ECO:0000256" key="2">
    <source>
        <dbReference type="ARBA" id="ARBA00010682"/>
    </source>
</evidence>
<keyword evidence="14" id="KW-1185">Reference proteome</keyword>
<evidence type="ECO:0000256" key="6">
    <source>
        <dbReference type="ARBA" id="ARBA00023098"/>
    </source>
</evidence>
<keyword evidence="4 10" id="KW-0808">Transferase</keyword>
<feature type="domain" description="PLD phosphodiesterase" evidence="12">
    <location>
        <begin position="145"/>
        <end position="171"/>
    </location>
</feature>
<comment type="subcellular location">
    <subcellularLocation>
        <location evidence="10">Mitochondrion</location>
    </subcellularLocation>
</comment>
<evidence type="ECO:0000256" key="8">
    <source>
        <dbReference type="ARBA" id="ARBA00023264"/>
    </source>
</evidence>
<evidence type="ECO:0000256" key="9">
    <source>
        <dbReference type="ARBA" id="ARBA00048586"/>
    </source>
</evidence>
<protein>
    <recommendedName>
        <fullName evidence="10">CDP-diacylglycerol--glycerol-3-phosphate 3-phosphatidyltransferase</fullName>
        <ecNumber evidence="10">2.7.8.5</ecNumber>
    </recommendedName>
</protein>
<evidence type="ECO:0000256" key="7">
    <source>
        <dbReference type="ARBA" id="ARBA00023209"/>
    </source>
</evidence>
<comment type="similarity">
    <text evidence="2 10">Belongs to the CDP-alcohol phosphatidyltransferase class-II family.</text>
</comment>
<dbReference type="GO" id="GO:0008444">
    <property type="term" value="F:CDP-diacylglycerol-glycerol-3-phosphate 3-phosphatidyltransferase activity"/>
    <property type="evidence" value="ECO:0007669"/>
    <property type="project" value="UniProtKB-EC"/>
</dbReference>
<comment type="pathway">
    <text evidence="1 10">Phospholipid metabolism; phosphatidylglycerol biosynthesis; phosphatidylglycerol from CDP-diacylglycerol: step 1/2.</text>
</comment>
<proteinExistence type="inferred from homology"/>
<dbReference type="PROSITE" id="PS50035">
    <property type="entry name" value="PLD"/>
    <property type="match status" value="1"/>
</dbReference>
<keyword evidence="7 10" id="KW-0594">Phospholipid biosynthesis</keyword>
<feature type="region of interest" description="Disordered" evidence="11">
    <location>
        <begin position="399"/>
        <end position="422"/>
    </location>
</feature>
<evidence type="ECO:0000256" key="3">
    <source>
        <dbReference type="ARBA" id="ARBA00022516"/>
    </source>
</evidence>
<keyword evidence="3 10" id="KW-0444">Lipid biosynthesis</keyword>
<comment type="function">
    <text evidence="10">Functions in the biosynthesis of the anionic phospholipids phosphatidylglycerol and cardiolipin.</text>
</comment>
<dbReference type="Gene3D" id="3.30.870.10">
    <property type="entry name" value="Endonuclease Chain A"/>
    <property type="match status" value="2"/>
</dbReference>
<keyword evidence="10" id="KW-0496">Mitochondrion</keyword>
<dbReference type="OrthoDB" id="10250191at2759"/>
<dbReference type="PIRSF" id="PIRSF000850">
    <property type="entry name" value="Phospholipase_D_PSS"/>
    <property type="match status" value="1"/>
</dbReference>
<keyword evidence="8 10" id="KW-1208">Phospholipid metabolism</keyword>
<dbReference type="Proteomes" id="UP000800200">
    <property type="component" value="Unassembled WGS sequence"/>
</dbReference>
<dbReference type="AlphaFoldDB" id="A0A6A6DYE3"/>
<evidence type="ECO:0000313" key="14">
    <source>
        <dbReference type="Proteomes" id="UP000800200"/>
    </source>
</evidence>
<dbReference type="InterPro" id="IPR016270">
    <property type="entry name" value="PGS1"/>
</dbReference>
<keyword evidence="10" id="KW-0067">ATP-binding</keyword>
<keyword evidence="10" id="KW-0547">Nucleotide-binding</keyword>
<name>A0A6A6DYE3_9PEZI</name>
<evidence type="ECO:0000259" key="12">
    <source>
        <dbReference type="PROSITE" id="PS50035"/>
    </source>
</evidence>
<dbReference type="SMART" id="SM00155">
    <property type="entry name" value="PLDc"/>
    <property type="match status" value="2"/>
</dbReference>
<dbReference type="GO" id="GO:0005739">
    <property type="term" value="C:mitochondrion"/>
    <property type="evidence" value="ECO:0007669"/>
    <property type="project" value="UniProtKB-SubCell"/>
</dbReference>
<dbReference type="UniPathway" id="UPA00084">
    <property type="reaction ID" value="UER00503"/>
</dbReference>